<dbReference type="InterPro" id="IPR038330">
    <property type="entry name" value="TspO/MBR-related_sf"/>
</dbReference>
<dbReference type="EMBL" id="WHLY01000002">
    <property type="protein sequence ID" value="MPR36493.1"/>
    <property type="molecule type" value="Genomic_DNA"/>
</dbReference>
<keyword evidence="3" id="KW-1185">Reference proteome</keyword>
<feature type="transmembrane region" description="Helical" evidence="1">
    <location>
        <begin position="194"/>
        <end position="211"/>
    </location>
</feature>
<proteinExistence type="predicted"/>
<dbReference type="AlphaFoldDB" id="A0A7C9FZG7"/>
<dbReference type="RefSeq" id="WP_152764439.1">
    <property type="nucleotide sequence ID" value="NZ_WHLY01000002.1"/>
</dbReference>
<dbReference type="PANTHER" id="PTHR33802">
    <property type="entry name" value="SI:CH211-161H7.5-RELATED"/>
    <property type="match status" value="1"/>
</dbReference>
<evidence type="ECO:0000256" key="1">
    <source>
        <dbReference type="SAM" id="Phobius"/>
    </source>
</evidence>
<organism evidence="2 3">
    <name type="scientific">Salmonirosea aquatica</name>
    <dbReference type="NCBI Taxonomy" id="2654236"/>
    <lineage>
        <taxon>Bacteria</taxon>
        <taxon>Pseudomonadati</taxon>
        <taxon>Bacteroidota</taxon>
        <taxon>Cytophagia</taxon>
        <taxon>Cytophagales</taxon>
        <taxon>Spirosomataceae</taxon>
        <taxon>Salmonirosea</taxon>
    </lineage>
</organism>
<dbReference type="Gene3D" id="1.20.1260.100">
    <property type="entry name" value="TspO/MBR protein"/>
    <property type="match status" value="1"/>
</dbReference>
<name>A0A7C9FZG7_9BACT</name>
<feature type="transmembrane region" description="Helical" evidence="1">
    <location>
        <begin position="100"/>
        <end position="119"/>
    </location>
</feature>
<keyword evidence="1" id="KW-1133">Transmembrane helix</keyword>
<sequence length="282" mass="31039">MDSKLIPTALSASIKTWQVLNIIGFFIMLTLNFLANYLPLNGKTTGELSDQYPNLFVPSGATFSIWGVIYILLLIFTIYQASTLFSAKASRVNTMVQKIGVWYFASSLLNASWIVAWHYELVPVSVAIMLVLLFSLLVVNFGIYNGSDFLNPGERFVTKAPFGVYLGWICVATIANVTTWLTGIGWNGGLEDDTWAVLMIAIGGIIAFIAASRLHNGYLALAVVWAFGGIISKRLGQEPIYYSIVFVAGVAALLLFVYGLVALTRDFKSQQVTYPEPSNLYQ</sequence>
<feature type="transmembrane region" description="Helical" evidence="1">
    <location>
        <begin position="241"/>
        <end position="261"/>
    </location>
</feature>
<feature type="transmembrane region" description="Helical" evidence="1">
    <location>
        <begin position="125"/>
        <end position="144"/>
    </location>
</feature>
<gene>
    <name evidence="2" type="ORF">GBK04_24930</name>
</gene>
<feature type="transmembrane region" description="Helical" evidence="1">
    <location>
        <begin position="165"/>
        <end position="188"/>
    </location>
</feature>
<keyword evidence="1" id="KW-0812">Transmembrane</keyword>
<feature type="transmembrane region" description="Helical" evidence="1">
    <location>
        <begin position="20"/>
        <end position="40"/>
    </location>
</feature>
<comment type="caution">
    <text evidence="2">The sequence shown here is derived from an EMBL/GenBank/DDBJ whole genome shotgun (WGS) entry which is preliminary data.</text>
</comment>
<keyword evidence="1" id="KW-0472">Membrane</keyword>
<evidence type="ECO:0000313" key="3">
    <source>
        <dbReference type="Proteomes" id="UP000479293"/>
    </source>
</evidence>
<dbReference type="Proteomes" id="UP000479293">
    <property type="component" value="Unassembled WGS sequence"/>
</dbReference>
<evidence type="ECO:0000313" key="2">
    <source>
        <dbReference type="EMBL" id="MPR36493.1"/>
    </source>
</evidence>
<feature type="transmembrane region" description="Helical" evidence="1">
    <location>
        <begin position="218"/>
        <end position="235"/>
    </location>
</feature>
<dbReference type="PANTHER" id="PTHR33802:SF1">
    <property type="entry name" value="XK-RELATED PROTEIN"/>
    <property type="match status" value="1"/>
</dbReference>
<evidence type="ECO:0008006" key="4">
    <source>
        <dbReference type="Google" id="ProtNLM"/>
    </source>
</evidence>
<reference evidence="2 3" key="1">
    <citation type="submission" date="2019-10" db="EMBL/GenBank/DDBJ databases">
        <title>Draft Genome Sequence of Cytophagaceae sp. SJW1-29.</title>
        <authorList>
            <person name="Choi A."/>
        </authorList>
    </citation>
    <scope>NUCLEOTIDE SEQUENCE [LARGE SCALE GENOMIC DNA]</scope>
    <source>
        <strain evidence="2 3">SJW1-29</strain>
    </source>
</reference>
<feature type="transmembrane region" description="Helical" evidence="1">
    <location>
        <begin position="60"/>
        <end position="79"/>
    </location>
</feature>
<protein>
    <recommendedName>
        <fullName evidence="4">Tryptophan-rich sensory protein</fullName>
    </recommendedName>
</protein>
<accession>A0A7C9FZG7</accession>